<sequence>MLDKGFQLGRGLGKKRERLAHLEGWEPRSEEIPIGNLYESFRSRGLILANQIVVAQEDQDTND</sequence>
<evidence type="ECO:0008006" key="3">
    <source>
        <dbReference type="Google" id="ProtNLM"/>
    </source>
</evidence>
<reference evidence="1" key="1">
    <citation type="submission" date="2018-05" db="EMBL/GenBank/DDBJ databases">
        <title>Draft genome of Mucuna pruriens seed.</title>
        <authorList>
            <person name="Nnadi N.E."/>
            <person name="Vos R."/>
            <person name="Hasami M.H."/>
            <person name="Devisetty U.K."/>
            <person name="Aguiy J.C."/>
        </authorList>
    </citation>
    <scope>NUCLEOTIDE SEQUENCE [LARGE SCALE GENOMIC DNA]</scope>
    <source>
        <strain evidence="1">JCA_2017</strain>
    </source>
</reference>
<dbReference type="EMBL" id="QJKJ01012817">
    <property type="protein sequence ID" value="RDX67829.1"/>
    <property type="molecule type" value="Genomic_DNA"/>
</dbReference>
<comment type="caution">
    <text evidence="1">The sequence shown here is derived from an EMBL/GenBank/DDBJ whole genome shotgun (WGS) entry which is preliminary data.</text>
</comment>
<protein>
    <recommendedName>
        <fullName evidence="3">G-patch domain-containing protein</fullName>
    </recommendedName>
</protein>
<dbReference type="AlphaFoldDB" id="A0A371EPI5"/>
<proteinExistence type="predicted"/>
<feature type="non-terminal residue" evidence="1">
    <location>
        <position position="1"/>
    </location>
</feature>
<dbReference type="Proteomes" id="UP000257109">
    <property type="component" value="Unassembled WGS sequence"/>
</dbReference>
<dbReference type="OrthoDB" id="1457403at2759"/>
<organism evidence="1 2">
    <name type="scientific">Mucuna pruriens</name>
    <name type="common">Velvet bean</name>
    <name type="synonym">Dolichos pruriens</name>
    <dbReference type="NCBI Taxonomy" id="157652"/>
    <lineage>
        <taxon>Eukaryota</taxon>
        <taxon>Viridiplantae</taxon>
        <taxon>Streptophyta</taxon>
        <taxon>Embryophyta</taxon>
        <taxon>Tracheophyta</taxon>
        <taxon>Spermatophyta</taxon>
        <taxon>Magnoliopsida</taxon>
        <taxon>eudicotyledons</taxon>
        <taxon>Gunneridae</taxon>
        <taxon>Pentapetalae</taxon>
        <taxon>rosids</taxon>
        <taxon>fabids</taxon>
        <taxon>Fabales</taxon>
        <taxon>Fabaceae</taxon>
        <taxon>Papilionoideae</taxon>
        <taxon>50 kb inversion clade</taxon>
        <taxon>NPAAA clade</taxon>
        <taxon>indigoferoid/millettioid clade</taxon>
        <taxon>Phaseoleae</taxon>
        <taxon>Mucuna</taxon>
    </lineage>
</organism>
<accession>A0A371EPI5</accession>
<name>A0A371EPI5_MUCPR</name>
<evidence type="ECO:0000313" key="1">
    <source>
        <dbReference type="EMBL" id="RDX67829.1"/>
    </source>
</evidence>
<evidence type="ECO:0000313" key="2">
    <source>
        <dbReference type="Proteomes" id="UP000257109"/>
    </source>
</evidence>
<keyword evidence="2" id="KW-1185">Reference proteome</keyword>
<gene>
    <name evidence="1" type="ORF">CR513_53251</name>
</gene>